<dbReference type="EC" id="2.4.1.109" evidence="4"/>
<comment type="similarity">
    <text evidence="3">Belongs to the glycosyltransferase 39 family.</text>
</comment>
<comment type="caution">
    <text evidence="17">The sequence shown here is derived from an EMBL/GenBank/DDBJ whole genome shotgun (WGS) entry which is preliminary data.</text>
</comment>
<feature type="compositionally biased region" description="Low complexity" evidence="14">
    <location>
        <begin position="1566"/>
        <end position="1578"/>
    </location>
</feature>
<evidence type="ECO:0000256" key="5">
    <source>
        <dbReference type="ARBA" id="ARBA00022676"/>
    </source>
</evidence>
<keyword evidence="11 15" id="KW-0472">Membrane</keyword>
<protein>
    <recommendedName>
        <fullName evidence="4">dolichyl-phosphate-mannose--protein mannosyltransferase</fullName>
        <ecNumber evidence="4">2.4.1.109</ecNumber>
    </recommendedName>
</protein>
<evidence type="ECO:0000256" key="12">
    <source>
        <dbReference type="ARBA" id="ARBA00045085"/>
    </source>
</evidence>
<dbReference type="InterPro" id="IPR032421">
    <property type="entry name" value="PMT_4TMC"/>
</dbReference>
<keyword evidence="18" id="KW-1185">Reference proteome</keyword>
<dbReference type="InterPro" id="IPR027005">
    <property type="entry name" value="PMT-like"/>
</dbReference>
<dbReference type="PANTHER" id="PTHR10050">
    <property type="entry name" value="DOLICHYL-PHOSPHATE-MANNOSE--PROTEIN MANNOSYLTRANSFERASE"/>
    <property type="match status" value="1"/>
</dbReference>
<dbReference type="InterPro" id="IPR003342">
    <property type="entry name" value="ArnT-like_N"/>
</dbReference>
<dbReference type="PANTHER" id="PTHR10050:SF46">
    <property type="entry name" value="PROTEIN O-MANNOSYL-TRANSFERASE 2"/>
    <property type="match status" value="1"/>
</dbReference>
<dbReference type="EMBL" id="JAAAIN010000199">
    <property type="protein sequence ID" value="KAG0318260.1"/>
    <property type="molecule type" value="Genomic_DNA"/>
</dbReference>
<evidence type="ECO:0000313" key="18">
    <source>
        <dbReference type="Proteomes" id="UP000823405"/>
    </source>
</evidence>
<feature type="transmembrane region" description="Helical" evidence="15">
    <location>
        <begin position="544"/>
        <end position="566"/>
    </location>
</feature>
<feature type="compositionally biased region" description="Basic residues" evidence="14">
    <location>
        <begin position="1227"/>
        <end position="1236"/>
    </location>
</feature>
<feature type="compositionally biased region" description="Low complexity" evidence="14">
    <location>
        <begin position="1151"/>
        <end position="1165"/>
    </location>
</feature>
<feature type="compositionally biased region" description="Basic and acidic residues" evidence="14">
    <location>
        <begin position="1488"/>
        <end position="1497"/>
    </location>
</feature>
<dbReference type="Gene3D" id="2.80.10.50">
    <property type="match status" value="1"/>
</dbReference>
<dbReference type="GO" id="GO:0004169">
    <property type="term" value="F:dolichyl-phosphate-mannose-protein mannosyltransferase activity"/>
    <property type="evidence" value="ECO:0007669"/>
    <property type="project" value="UniProtKB-EC"/>
</dbReference>
<feature type="compositionally biased region" description="Low complexity" evidence="14">
    <location>
        <begin position="9"/>
        <end position="27"/>
    </location>
</feature>
<dbReference type="PROSITE" id="PS50919">
    <property type="entry name" value="MIR"/>
    <property type="match status" value="1"/>
</dbReference>
<evidence type="ECO:0000256" key="13">
    <source>
        <dbReference type="ARBA" id="ARBA00045102"/>
    </source>
</evidence>
<evidence type="ECO:0000259" key="16">
    <source>
        <dbReference type="PROSITE" id="PS50919"/>
    </source>
</evidence>
<feature type="transmembrane region" description="Helical" evidence="15">
    <location>
        <begin position="507"/>
        <end position="524"/>
    </location>
</feature>
<comment type="subcellular location">
    <subcellularLocation>
        <location evidence="1">Endoplasmic reticulum membrane</location>
        <topology evidence="1">Multi-pass membrane protein</topology>
    </subcellularLocation>
</comment>
<feature type="compositionally biased region" description="Basic and acidic residues" evidence="14">
    <location>
        <begin position="1376"/>
        <end position="1480"/>
    </location>
</feature>
<feature type="compositionally biased region" description="Low complexity" evidence="14">
    <location>
        <begin position="1366"/>
        <end position="1375"/>
    </location>
</feature>
<evidence type="ECO:0000256" key="6">
    <source>
        <dbReference type="ARBA" id="ARBA00022679"/>
    </source>
</evidence>
<evidence type="ECO:0000256" key="15">
    <source>
        <dbReference type="SAM" id="Phobius"/>
    </source>
</evidence>
<feature type="compositionally biased region" description="Polar residues" evidence="14">
    <location>
        <begin position="98"/>
        <end position="114"/>
    </location>
</feature>
<comment type="pathway">
    <text evidence="2">Protein modification; protein glycosylation.</text>
</comment>
<feature type="transmembrane region" description="Helical" evidence="15">
    <location>
        <begin position="370"/>
        <end position="393"/>
    </location>
</feature>
<dbReference type="OrthoDB" id="292747at2759"/>
<feature type="transmembrane region" description="Helical" evidence="15">
    <location>
        <begin position="454"/>
        <end position="471"/>
    </location>
</feature>
<feature type="region of interest" description="Disordered" evidence="14">
    <location>
        <begin position="1151"/>
        <end position="1286"/>
    </location>
</feature>
<keyword evidence="7 15" id="KW-0812">Transmembrane</keyword>
<evidence type="ECO:0000313" key="17">
    <source>
        <dbReference type="EMBL" id="KAG0318260.1"/>
    </source>
</evidence>
<feature type="compositionally biased region" description="Basic and acidic residues" evidence="14">
    <location>
        <begin position="1241"/>
        <end position="1255"/>
    </location>
</feature>
<dbReference type="GO" id="GO:0005789">
    <property type="term" value="C:endoplasmic reticulum membrane"/>
    <property type="evidence" value="ECO:0007669"/>
    <property type="project" value="UniProtKB-SubCell"/>
</dbReference>
<dbReference type="Pfam" id="PF16192">
    <property type="entry name" value="PMT_4TMC"/>
    <property type="match status" value="1"/>
</dbReference>
<name>A0A9P6RF63_9FUNG</name>
<keyword evidence="6" id="KW-0808">Transferase</keyword>
<feature type="compositionally biased region" description="Polar residues" evidence="14">
    <location>
        <begin position="198"/>
        <end position="226"/>
    </location>
</feature>
<feature type="transmembrane region" description="Helical" evidence="15">
    <location>
        <begin position="587"/>
        <end position="608"/>
    </location>
</feature>
<feature type="compositionally biased region" description="Gly residues" evidence="14">
    <location>
        <begin position="115"/>
        <end position="127"/>
    </location>
</feature>
<keyword evidence="9" id="KW-0256">Endoplasmic reticulum</keyword>
<feature type="compositionally biased region" description="Low complexity" evidence="14">
    <location>
        <begin position="128"/>
        <end position="137"/>
    </location>
</feature>
<keyword evidence="10 15" id="KW-1133">Transmembrane helix</keyword>
<feature type="region of interest" description="Disordered" evidence="14">
    <location>
        <begin position="98"/>
        <end position="249"/>
    </location>
</feature>
<dbReference type="SUPFAM" id="SSF82109">
    <property type="entry name" value="MIR domain"/>
    <property type="match status" value="1"/>
</dbReference>
<dbReference type="InterPro" id="IPR036300">
    <property type="entry name" value="MIR_dom_sf"/>
</dbReference>
<dbReference type="SMART" id="SM00472">
    <property type="entry name" value="MIR"/>
    <property type="match status" value="3"/>
</dbReference>
<feature type="region of interest" description="Disordered" evidence="14">
    <location>
        <begin position="1341"/>
        <end position="1536"/>
    </location>
</feature>
<dbReference type="InterPro" id="IPR016093">
    <property type="entry name" value="MIR_motif"/>
</dbReference>
<feature type="compositionally biased region" description="Basic and acidic residues" evidence="14">
    <location>
        <begin position="1166"/>
        <end position="1226"/>
    </location>
</feature>
<evidence type="ECO:0000256" key="8">
    <source>
        <dbReference type="ARBA" id="ARBA00022737"/>
    </source>
</evidence>
<feature type="compositionally biased region" description="Basic and acidic residues" evidence="14">
    <location>
        <begin position="1526"/>
        <end position="1536"/>
    </location>
</feature>
<feature type="compositionally biased region" description="Basic and acidic residues" evidence="14">
    <location>
        <begin position="1341"/>
        <end position="1365"/>
    </location>
</feature>
<feature type="region of interest" description="Disordered" evidence="14">
    <location>
        <begin position="263"/>
        <end position="310"/>
    </location>
</feature>
<feature type="transmembrane region" description="Helical" evidence="15">
    <location>
        <begin position="953"/>
        <end position="974"/>
    </location>
</feature>
<evidence type="ECO:0000256" key="14">
    <source>
        <dbReference type="SAM" id="MobiDB-lite"/>
    </source>
</evidence>
<comment type="catalytic activity">
    <reaction evidence="12">
        <text>a di-trans,poly-cis-dolichyl beta-D-mannosyl phosphate + L-threonyl-[protein] = 3-O-(alpha-D-mannosyl)-L-threonyl-[protein] + a di-trans,poly-cis-dolichyl phosphate + H(+)</text>
        <dbReference type="Rhea" id="RHEA:53396"/>
        <dbReference type="Rhea" id="RHEA-COMP:11060"/>
        <dbReference type="Rhea" id="RHEA-COMP:13547"/>
        <dbReference type="Rhea" id="RHEA-COMP:19498"/>
        <dbReference type="Rhea" id="RHEA-COMP:19501"/>
        <dbReference type="ChEBI" id="CHEBI:15378"/>
        <dbReference type="ChEBI" id="CHEBI:30013"/>
        <dbReference type="ChEBI" id="CHEBI:57683"/>
        <dbReference type="ChEBI" id="CHEBI:58211"/>
        <dbReference type="ChEBI" id="CHEBI:137323"/>
        <dbReference type="EC" id="2.4.1.109"/>
    </reaction>
</comment>
<gene>
    <name evidence="17" type="ORF">BGZ97_004032</name>
</gene>
<proteinExistence type="inferred from homology"/>
<feature type="region of interest" description="Disordered" evidence="14">
    <location>
        <begin position="1553"/>
        <end position="1585"/>
    </location>
</feature>
<evidence type="ECO:0000256" key="11">
    <source>
        <dbReference type="ARBA" id="ARBA00023136"/>
    </source>
</evidence>
<evidence type="ECO:0000256" key="4">
    <source>
        <dbReference type="ARBA" id="ARBA00012839"/>
    </source>
</evidence>
<feature type="compositionally biased region" description="Low complexity" evidence="14">
    <location>
        <begin position="227"/>
        <end position="240"/>
    </location>
</feature>
<reference evidence="17" key="1">
    <citation type="journal article" date="2020" name="Fungal Divers.">
        <title>Resolving the Mortierellaceae phylogeny through synthesis of multi-gene phylogenetics and phylogenomics.</title>
        <authorList>
            <person name="Vandepol N."/>
            <person name="Liber J."/>
            <person name="Desiro A."/>
            <person name="Na H."/>
            <person name="Kennedy M."/>
            <person name="Barry K."/>
            <person name="Grigoriev I.V."/>
            <person name="Miller A.N."/>
            <person name="O'Donnell K."/>
            <person name="Stajich J.E."/>
            <person name="Bonito G."/>
        </authorList>
    </citation>
    <scope>NUCLEOTIDE SEQUENCE</scope>
    <source>
        <strain evidence="17">NVP60</strain>
    </source>
</reference>
<feature type="domain" description="MIR" evidence="16">
    <location>
        <begin position="722"/>
        <end position="780"/>
    </location>
</feature>
<feature type="transmembrane region" description="Helical" evidence="15">
    <location>
        <begin position="995"/>
        <end position="1019"/>
    </location>
</feature>
<dbReference type="Pfam" id="PF02366">
    <property type="entry name" value="PMT"/>
    <property type="match status" value="1"/>
</dbReference>
<evidence type="ECO:0000256" key="9">
    <source>
        <dbReference type="ARBA" id="ARBA00022824"/>
    </source>
</evidence>
<keyword evidence="5" id="KW-0328">Glycosyltransferase</keyword>
<feature type="compositionally biased region" description="Basic and acidic residues" evidence="14">
    <location>
        <begin position="1506"/>
        <end position="1516"/>
    </location>
</feature>
<keyword evidence="8" id="KW-0677">Repeat</keyword>
<accession>A0A9P6RF63</accession>
<feature type="transmembrane region" description="Helical" evidence="15">
    <location>
        <begin position="1031"/>
        <end position="1049"/>
    </location>
</feature>
<dbReference type="Proteomes" id="UP000823405">
    <property type="component" value="Unassembled WGS sequence"/>
</dbReference>
<evidence type="ECO:0000256" key="1">
    <source>
        <dbReference type="ARBA" id="ARBA00004477"/>
    </source>
</evidence>
<comment type="catalytic activity">
    <reaction evidence="13">
        <text>a di-trans,poly-cis-dolichyl beta-D-mannosyl phosphate + L-seryl-[protein] = 3-O-(alpha-D-mannosyl)-L-seryl-[protein] + a di-trans,poly-cis-dolichyl phosphate + H(+)</text>
        <dbReference type="Rhea" id="RHEA:17377"/>
        <dbReference type="Rhea" id="RHEA-COMP:9863"/>
        <dbReference type="Rhea" id="RHEA-COMP:13546"/>
        <dbReference type="Rhea" id="RHEA-COMP:19498"/>
        <dbReference type="Rhea" id="RHEA-COMP:19501"/>
        <dbReference type="ChEBI" id="CHEBI:15378"/>
        <dbReference type="ChEBI" id="CHEBI:29999"/>
        <dbReference type="ChEBI" id="CHEBI:57683"/>
        <dbReference type="ChEBI" id="CHEBI:58211"/>
        <dbReference type="ChEBI" id="CHEBI:137321"/>
        <dbReference type="EC" id="2.4.1.109"/>
    </reaction>
</comment>
<feature type="region of interest" description="Disordered" evidence="14">
    <location>
        <begin position="1"/>
        <end position="44"/>
    </location>
</feature>
<evidence type="ECO:0000256" key="10">
    <source>
        <dbReference type="ARBA" id="ARBA00022989"/>
    </source>
</evidence>
<feature type="compositionally biased region" description="Basic and acidic residues" evidence="14">
    <location>
        <begin position="1276"/>
        <end position="1286"/>
    </location>
</feature>
<feature type="transmembrane region" description="Helical" evidence="15">
    <location>
        <begin position="1061"/>
        <end position="1080"/>
    </location>
</feature>
<evidence type="ECO:0000256" key="7">
    <source>
        <dbReference type="ARBA" id="ARBA00022692"/>
    </source>
</evidence>
<feature type="compositionally biased region" description="Basic residues" evidence="14">
    <location>
        <begin position="283"/>
        <end position="294"/>
    </location>
</feature>
<organism evidence="17 18">
    <name type="scientific">Linnemannia gamsii</name>
    <dbReference type="NCBI Taxonomy" id="64522"/>
    <lineage>
        <taxon>Eukaryota</taxon>
        <taxon>Fungi</taxon>
        <taxon>Fungi incertae sedis</taxon>
        <taxon>Mucoromycota</taxon>
        <taxon>Mortierellomycotina</taxon>
        <taxon>Mortierellomycetes</taxon>
        <taxon>Mortierellales</taxon>
        <taxon>Mortierellaceae</taxon>
        <taxon>Linnemannia</taxon>
    </lineage>
</organism>
<evidence type="ECO:0000256" key="3">
    <source>
        <dbReference type="ARBA" id="ARBA00007222"/>
    </source>
</evidence>
<evidence type="ECO:0000256" key="2">
    <source>
        <dbReference type="ARBA" id="ARBA00004922"/>
    </source>
</evidence>
<feature type="compositionally biased region" description="Low complexity" evidence="14">
    <location>
        <begin position="156"/>
        <end position="192"/>
    </location>
</feature>
<sequence>MRSRTGSFSSNPSQQQQQQQQHQGSPYSPQPPTPTTREGFYSGVGLNIHTTGYSSGGYSNNNNNTSYGSGLRSSGSMSPYPAAVPIAGGIGASTPTAALHQQSQQLPTYSHRTGGNTGSGVDEGGYSSGYDSPSGVSTSVPYSFNANDLHRPHPQHPQQQQQQHQQHIATYQQQQQQQTTTSTTRQSTQRYYPRSHSRNLSNASETSLNIDTGADTTLYSPGPTTLSSANSSRRGSFSDTNGGGGASNATGFFARQRTYRPSTAGAVSDADDDLDMDLGNKNSPRRHRQKRMTKKSTSNRNLLGAVGGMGGGKSGGRMNGILNDWDMLLPSGDPYEDVDEDEDDDGMNENERWKKKQLTRRGWESRRGQGIILGLIISIAVFVRIWKLAIPAAVVSEEQHLGGYIRDYLQGNFVVDVHPPLGKMLFSLVAYLLGYDGKFDFMSGSNVPFIGMRMFAAACGVGLIPISYLTIKRSGHSTQAAITCAILVTFENALITQNRFITLDAPMMLFMGYTLLAWVNFYNHRNRPFTRGWWTWLLQTGVGLFLSSSVKWVGSFTLVTIGLCVLKYLQESRKHLYLSTRDFSKQITALSLCLLVFPVLLYMGLYAVDFLLLYKSGLGDSWVSPQFRMTLKGHDVELVMADIAWQSKIHIRHANSNGGWVHSTPGEYARDGTIDQAIQLVEWDDELTCWQVEPSDLATKDRQSQNYIDRAKKPSSNTPSFKGYIYDNDLVRLKHCYTKVALSTHSLESIGSNKSFIQEVRGIPWTREPSADTTWRVELAPDSAIPGLWARTAKQPKVEGVEVKEKWHSIKAFRLWNEQRQCYLMSHKVYRAPYSSYQEVGCITDGRQKGDTLFVVDRNVNPHLPETTPSHAYEPLSFFQKFIEINRVMWWTHHDLASPLHSHNYDHPTSSTNSKSRKSDASHPWTWLFLGRGLNYYSSKETNNYVYLLGNPLLWWAASSTAVLYVLGCFWSVLRSLRGKSRNQQNQPRARFGLTPFYTIAPGTFCAGWLIHYAPYFFISSSTTLGSQLYLHNYLPSLYFSILLLTARLDRTWQSWSSRKLRYTTGFLLVLAIIFSWYSLSPLAYGTDFSSRQACEQARSMGGWEFLCRRQNLPLARPQDAIAKIVVERRVDHEEHEEKEEAENSQFYYQAAPSPTDAPTAPAPGHGEHEHNHDHAVHDHVGHDHDGQIEEEHSHEGPFNEDEREHYDHEHFHHPPGHQHPEDDHHGNHHHGHGHAIHNPATEHHHDHDHDHDHPQQQPDLSSQAFSDPQAANDAGTDKKQSAKQERMDKMFAAAALNANNALQQKEKLVAEKLVLQARQRELDEQLRIQEQQEKEQYLELERQKAQEDKQKEEERTKEREEQERAAAAAAAHEQQLQRDREVQEQVRRAQEEREREREAQQEKKEERERSQREDQERQQREEQERLQRETQEQQERQQREEQESHQREEHERQQREAQEHQERRQREDQEQRDREEQEQRQQQQLEEQLRLDREAQELQLQQQREQTEQLERQAAEEAAAAAASQKEEEEAKKEEIVRQMLEEQVRILQAQVDSHQARSLDMATQQQHLQQHQQEQQVPPPSPE</sequence>